<keyword evidence="3" id="KW-0547">Nucleotide-binding</keyword>
<evidence type="ECO:0000259" key="9">
    <source>
        <dbReference type="PROSITE" id="PS50893"/>
    </source>
</evidence>
<feature type="domain" description="ABC transmembrane type-1" evidence="10">
    <location>
        <begin position="20"/>
        <end position="297"/>
    </location>
</feature>
<evidence type="ECO:0000313" key="11">
    <source>
        <dbReference type="EMBL" id="TQL28895.1"/>
    </source>
</evidence>
<feature type="transmembrane region" description="Helical" evidence="8">
    <location>
        <begin position="669"/>
        <end position="695"/>
    </location>
</feature>
<feature type="domain" description="ABC transporter" evidence="9">
    <location>
        <begin position="343"/>
        <end position="550"/>
    </location>
</feature>
<evidence type="ECO:0000256" key="7">
    <source>
        <dbReference type="SAM" id="MobiDB-lite"/>
    </source>
</evidence>
<feature type="transmembrane region" description="Helical" evidence="8">
    <location>
        <begin position="21"/>
        <end position="47"/>
    </location>
</feature>
<feature type="transmembrane region" description="Helical" evidence="8">
    <location>
        <begin position="921"/>
        <end position="943"/>
    </location>
</feature>
<dbReference type="InterPro" id="IPR027417">
    <property type="entry name" value="P-loop_NTPase"/>
</dbReference>
<dbReference type="InterPro" id="IPR017871">
    <property type="entry name" value="ABC_transporter-like_CS"/>
</dbReference>
<dbReference type="PROSITE" id="PS00211">
    <property type="entry name" value="ABC_TRANSPORTER_1"/>
    <property type="match status" value="1"/>
</dbReference>
<dbReference type="InterPro" id="IPR014223">
    <property type="entry name" value="ABC_CydC/D"/>
</dbReference>
<dbReference type="Gene3D" id="1.20.1560.10">
    <property type="entry name" value="ABC transporter type 1, transmembrane domain"/>
    <property type="match status" value="2"/>
</dbReference>
<dbReference type="InterPro" id="IPR039421">
    <property type="entry name" value="Type_1_exporter"/>
</dbReference>
<dbReference type="RefSeq" id="WP_142007665.1">
    <property type="nucleotide sequence ID" value="NZ_CAJTBP010000001.1"/>
</dbReference>
<protein>
    <submittedName>
        <fullName evidence="11">ATP-binding cassette subfamily C protein CydCD</fullName>
    </submittedName>
</protein>
<feature type="transmembrane region" description="Helical" evidence="8">
    <location>
        <begin position="155"/>
        <end position="173"/>
    </location>
</feature>
<feature type="transmembrane region" description="Helical" evidence="8">
    <location>
        <begin position="701"/>
        <end position="723"/>
    </location>
</feature>
<reference evidence="11 12" key="1">
    <citation type="submission" date="2019-06" db="EMBL/GenBank/DDBJ databases">
        <title>Sequencing the genomes of 1000 actinobacteria strains.</title>
        <authorList>
            <person name="Klenk H.-P."/>
        </authorList>
    </citation>
    <scope>NUCLEOTIDE SEQUENCE [LARGE SCALE GENOMIC DNA]</scope>
    <source>
        <strain evidence="11 12">DSM 24617</strain>
    </source>
</reference>
<feature type="compositionally biased region" description="Polar residues" evidence="7">
    <location>
        <begin position="607"/>
        <end position="646"/>
    </location>
</feature>
<dbReference type="PANTHER" id="PTHR24221:SF654">
    <property type="entry name" value="ATP-BINDING CASSETTE SUB-FAMILY B MEMBER 6"/>
    <property type="match status" value="1"/>
</dbReference>
<dbReference type="PANTHER" id="PTHR24221">
    <property type="entry name" value="ATP-BINDING CASSETTE SUB-FAMILY B"/>
    <property type="match status" value="1"/>
</dbReference>
<feature type="domain" description="ABC transmembrane type-1" evidence="10">
    <location>
        <begin position="670"/>
        <end position="952"/>
    </location>
</feature>
<evidence type="ECO:0000256" key="5">
    <source>
        <dbReference type="ARBA" id="ARBA00022989"/>
    </source>
</evidence>
<evidence type="ECO:0000256" key="2">
    <source>
        <dbReference type="ARBA" id="ARBA00022692"/>
    </source>
</evidence>
<keyword evidence="4 11" id="KW-0067">ATP-binding</keyword>
<dbReference type="GO" id="GO:0005886">
    <property type="term" value="C:plasma membrane"/>
    <property type="evidence" value="ECO:0007669"/>
    <property type="project" value="UniProtKB-SubCell"/>
</dbReference>
<feature type="transmembrane region" description="Helical" evidence="8">
    <location>
        <begin position="129"/>
        <end position="149"/>
    </location>
</feature>
<feature type="transmembrane region" description="Helical" evidence="8">
    <location>
        <begin position="235"/>
        <end position="259"/>
    </location>
</feature>
<name>A0A542WZ93_9MICO</name>
<feature type="transmembrane region" description="Helical" evidence="8">
    <location>
        <begin position="53"/>
        <end position="70"/>
    </location>
</feature>
<feature type="transmembrane region" description="Helical" evidence="8">
    <location>
        <begin position="891"/>
        <end position="915"/>
    </location>
</feature>
<organism evidence="11 12">
    <name type="scientific">Barrientosiimonas humi</name>
    <dbReference type="NCBI Taxonomy" id="999931"/>
    <lineage>
        <taxon>Bacteria</taxon>
        <taxon>Bacillati</taxon>
        <taxon>Actinomycetota</taxon>
        <taxon>Actinomycetes</taxon>
        <taxon>Micrococcales</taxon>
        <taxon>Dermacoccaceae</taxon>
        <taxon>Barrientosiimonas</taxon>
    </lineage>
</organism>
<feature type="domain" description="ABC transporter" evidence="9">
    <location>
        <begin position="987"/>
        <end position="1205"/>
    </location>
</feature>
<dbReference type="CDD" id="cd18584">
    <property type="entry name" value="ABC_6TM_AarD_CydD"/>
    <property type="match status" value="1"/>
</dbReference>
<dbReference type="InterPro" id="IPR003593">
    <property type="entry name" value="AAA+_ATPase"/>
</dbReference>
<dbReference type="InterPro" id="IPR011527">
    <property type="entry name" value="ABC1_TM_dom"/>
</dbReference>
<evidence type="ECO:0000256" key="8">
    <source>
        <dbReference type="SAM" id="Phobius"/>
    </source>
</evidence>
<dbReference type="GO" id="GO:0034040">
    <property type="term" value="F:ATPase-coupled lipid transmembrane transporter activity"/>
    <property type="evidence" value="ECO:0007669"/>
    <property type="project" value="TreeGrafter"/>
</dbReference>
<dbReference type="GO" id="GO:0016887">
    <property type="term" value="F:ATP hydrolysis activity"/>
    <property type="evidence" value="ECO:0007669"/>
    <property type="project" value="InterPro"/>
</dbReference>
<dbReference type="SUPFAM" id="SSF90123">
    <property type="entry name" value="ABC transporter transmembrane region"/>
    <property type="match status" value="2"/>
</dbReference>
<dbReference type="GO" id="GO:0034775">
    <property type="term" value="P:glutathione transmembrane transport"/>
    <property type="evidence" value="ECO:0007669"/>
    <property type="project" value="InterPro"/>
</dbReference>
<dbReference type="SMART" id="SM00382">
    <property type="entry name" value="AAA"/>
    <property type="match status" value="2"/>
</dbReference>
<feature type="transmembrane region" description="Helical" evidence="8">
    <location>
        <begin position="809"/>
        <end position="829"/>
    </location>
</feature>
<evidence type="ECO:0000256" key="1">
    <source>
        <dbReference type="ARBA" id="ARBA00004651"/>
    </source>
</evidence>
<comment type="subcellular location">
    <subcellularLocation>
        <location evidence="1">Cell membrane</location>
        <topology evidence="1">Multi-pass membrane protein</topology>
    </subcellularLocation>
</comment>
<sequence>MRPFDPRLLRAFPETRSPLAVLGALGVVGGLLAVGQAFALAALVVALVEQRSLATPAVALVVLLAARGLVAGGQELAAARAGSVVASAVRRRRLGAWLCRPAEQRADAAAALTDSTDGAAAIEPYVARYLPTLVAAAVVPAATLIALAWVDWLSALIVLLTLPLLPVFAALIGQHTRDETQARWRESVTLAGHFLDVVRGLPTLVNFGRADAQLNQVDRVGDRHRRATLRTLRTAFLSSAALELLATISVAIVAVAVGLRLAHGSMALGVGLTAILLAPEAYWPVRRVGQEFHAAADGAEALDRLLADEPGDASGDVAGDTSVATTAATSATTGGPGSTQHQVVVRDVSYRHPGAKTVALQPVSFTAGRGLTIVSGPSGAGKSTLLEVVAGVRTASTGTVERPAVHLVTQQPFVAPMTTSENLALGTRAAADQVGLLPGVPSGAVLGDDGFGLSAGQRARLALERARLSDASVLLVDEPTAHLDEGAAAALRDELVTLGRNRVVIAVTHDPELLALADQVVELQAPHAGAADEPSPAGGRAGEPAPHGGQVGEPAPHGGRVGEPAPHGGRVGEPPRASRIETSSTGLDTASASAPAYSTSVRAPAYSTSVGAPASSTTVGAPASSTTVGAPASSTSVRAPASSTSVGAPARSTAARIPRRPLLRPTRGTLVAGALGGLAAASSVALTATSGWLIVRAAEQPVILTLIVAIVLVRTFGIARPVFRYAERVRSHDAALAELSDRRTSAYRALIPLTPARLGRRRRADLLTGFVRDLDDEVDAQVRVVVPLVAATLAGVGAAVVAGSLLPPAALVIAAALVAAAVVAGLDLAGELAGQRDSVAARAGIARAAHVATTKTTELQAISATGLALDQLDEAQAQAERAALRQARGRALGATATPVVTGLATAAMAYVVAGALADGQVIAPIAALLLLMPLALGDVLGTLPDAMGAWARSRAARDRVADLLDQEPAVSDTPGLPDLAPATGRTLGTDEVVAAWHPDSARITLPDSVIRPGEHLAITGPNGCGKSTMLSVLARHLDPVSGRSTINGHDAQDVSLASARAQVAVVDDEPHLFTGTVRANLLLARPGADDTAVRDALTKAGLGSWLAGLPDGLDTDLGAGGRGMSGGERSRFAIARALLSDRPVLLLDEPVAHLDQPTARRVLTDLHTASRGRTVALVTHQALGLDGCDRHLRWTVAARTERTTT</sequence>
<feature type="region of interest" description="Disordered" evidence="7">
    <location>
        <begin position="527"/>
        <end position="595"/>
    </location>
</feature>
<keyword evidence="6 8" id="KW-0472">Membrane</keyword>
<dbReference type="InterPro" id="IPR036640">
    <property type="entry name" value="ABC1_TM_sf"/>
</dbReference>
<dbReference type="OrthoDB" id="3237158at2"/>
<dbReference type="InterPro" id="IPR003439">
    <property type="entry name" value="ABC_transporter-like_ATP-bd"/>
</dbReference>
<proteinExistence type="predicted"/>
<dbReference type="PROSITE" id="PS50893">
    <property type="entry name" value="ABC_TRANSPORTER_2"/>
    <property type="match status" value="2"/>
</dbReference>
<evidence type="ECO:0000313" key="12">
    <source>
        <dbReference type="Proteomes" id="UP000318336"/>
    </source>
</evidence>
<evidence type="ECO:0000256" key="3">
    <source>
        <dbReference type="ARBA" id="ARBA00022741"/>
    </source>
</evidence>
<comment type="caution">
    <text evidence="11">The sequence shown here is derived from an EMBL/GenBank/DDBJ whole genome shotgun (WGS) entry which is preliminary data.</text>
</comment>
<dbReference type="GO" id="GO:0140359">
    <property type="term" value="F:ABC-type transporter activity"/>
    <property type="evidence" value="ECO:0007669"/>
    <property type="project" value="InterPro"/>
</dbReference>
<evidence type="ECO:0000256" key="6">
    <source>
        <dbReference type="ARBA" id="ARBA00023136"/>
    </source>
</evidence>
<dbReference type="Gene3D" id="3.40.50.300">
    <property type="entry name" value="P-loop containing nucleotide triphosphate hydrolases"/>
    <property type="match status" value="2"/>
</dbReference>
<evidence type="ECO:0000256" key="4">
    <source>
        <dbReference type="ARBA" id="ARBA00022840"/>
    </source>
</evidence>
<dbReference type="SUPFAM" id="SSF52540">
    <property type="entry name" value="P-loop containing nucleoside triphosphate hydrolases"/>
    <property type="match status" value="2"/>
</dbReference>
<dbReference type="EMBL" id="VFOK01000002">
    <property type="protein sequence ID" value="TQL28895.1"/>
    <property type="molecule type" value="Genomic_DNA"/>
</dbReference>
<feature type="transmembrane region" description="Helical" evidence="8">
    <location>
        <begin position="265"/>
        <end position="283"/>
    </location>
</feature>
<accession>A0A542WZ93</accession>
<feature type="transmembrane region" description="Helical" evidence="8">
    <location>
        <begin position="784"/>
        <end position="803"/>
    </location>
</feature>
<evidence type="ECO:0000259" key="10">
    <source>
        <dbReference type="PROSITE" id="PS50929"/>
    </source>
</evidence>
<dbReference type="GO" id="GO:0005524">
    <property type="term" value="F:ATP binding"/>
    <property type="evidence" value="ECO:0007669"/>
    <property type="project" value="UniProtKB-KW"/>
</dbReference>
<gene>
    <name evidence="11" type="ORF">FB554_3203</name>
</gene>
<dbReference type="GO" id="GO:0045454">
    <property type="term" value="P:cell redox homeostasis"/>
    <property type="evidence" value="ECO:0007669"/>
    <property type="project" value="InterPro"/>
</dbReference>
<dbReference type="Pfam" id="PF00005">
    <property type="entry name" value="ABC_tran"/>
    <property type="match status" value="2"/>
</dbReference>
<dbReference type="Proteomes" id="UP000318336">
    <property type="component" value="Unassembled WGS sequence"/>
</dbReference>
<dbReference type="PROSITE" id="PS50929">
    <property type="entry name" value="ABC_TM1F"/>
    <property type="match status" value="2"/>
</dbReference>
<dbReference type="CDD" id="cd03228">
    <property type="entry name" value="ABCC_MRP_Like"/>
    <property type="match status" value="1"/>
</dbReference>
<keyword evidence="12" id="KW-1185">Reference proteome</keyword>
<feature type="region of interest" description="Disordered" evidence="7">
    <location>
        <begin position="607"/>
        <end position="657"/>
    </location>
</feature>
<keyword evidence="5 8" id="KW-1133">Transmembrane helix</keyword>
<dbReference type="NCBIfam" id="TIGR02868">
    <property type="entry name" value="CydC"/>
    <property type="match status" value="1"/>
</dbReference>
<dbReference type="Pfam" id="PF00664">
    <property type="entry name" value="ABC_membrane"/>
    <property type="match status" value="1"/>
</dbReference>
<keyword evidence="2 8" id="KW-0812">Transmembrane</keyword>
<dbReference type="AlphaFoldDB" id="A0A542WZ93"/>